<evidence type="ECO:0000256" key="3">
    <source>
        <dbReference type="PROSITE-ProRule" id="PRU00023"/>
    </source>
</evidence>
<dbReference type="AlphaFoldDB" id="A0A6A6I694"/>
<dbReference type="Proteomes" id="UP000800094">
    <property type="component" value="Unassembled WGS sequence"/>
</dbReference>
<sequence length="285" mass="32020">MASTVTLPPANNTPPPEEISNLAQICYFGDLDVNDVNETFRNALEAFKQKGHPLCELWPVLLSAVQSARPEIIKLLLSEGLVMNEMYIRQAIETRSKEVFQAFIESGWDVNMIWDNLHPPVLACFVDDPEFIQWFLDRGANPDAGCYLDLTPLSFAVRRARPSNINILLDRGSIEKGQLVHHAVERSQDSIEVLQMLLSRGASLNKIQYSEHLNSWNHEHFKGLGTPLHRAVELKKVDVIQYLVQMGADRNIKDTKGRTALDIASDMGDADLVRLLESSCCLALK</sequence>
<dbReference type="PROSITE" id="PS50297">
    <property type="entry name" value="ANK_REP_REGION"/>
    <property type="match status" value="1"/>
</dbReference>
<keyword evidence="5" id="KW-1185">Reference proteome</keyword>
<keyword evidence="2 3" id="KW-0040">ANK repeat</keyword>
<proteinExistence type="predicted"/>
<dbReference type="PANTHER" id="PTHR24198:SF165">
    <property type="entry name" value="ANKYRIN REPEAT-CONTAINING PROTEIN-RELATED"/>
    <property type="match status" value="1"/>
</dbReference>
<reference evidence="4" key="1">
    <citation type="journal article" date="2020" name="Stud. Mycol.">
        <title>101 Dothideomycetes genomes: a test case for predicting lifestyles and emergence of pathogens.</title>
        <authorList>
            <person name="Haridas S."/>
            <person name="Albert R."/>
            <person name="Binder M."/>
            <person name="Bloem J."/>
            <person name="Labutti K."/>
            <person name="Salamov A."/>
            <person name="Andreopoulos B."/>
            <person name="Baker S."/>
            <person name="Barry K."/>
            <person name="Bills G."/>
            <person name="Bluhm B."/>
            <person name="Cannon C."/>
            <person name="Castanera R."/>
            <person name="Culley D."/>
            <person name="Daum C."/>
            <person name="Ezra D."/>
            <person name="Gonzalez J."/>
            <person name="Henrissat B."/>
            <person name="Kuo A."/>
            <person name="Liang C."/>
            <person name="Lipzen A."/>
            <person name="Lutzoni F."/>
            <person name="Magnuson J."/>
            <person name="Mondo S."/>
            <person name="Nolan M."/>
            <person name="Ohm R."/>
            <person name="Pangilinan J."/>
            <person name="Park H.-J."/>
            <person name="Ramirez L."/>
            <person name="Alfaro M."/>
            <person name="Sun H."/>
            <person name="Tritt A."/>
            <person name="Yoshinaga Y."/>
            <person name="Zwiers L.-H."/>
            <person name="Turgeon B."/>
            <person name="Goodwin S."/>
            <person name="Spatafora J."/>
            <person name="Crous P."/>
            <person name="Grigoriev I."/>
        </authorList>
    </citation>
    <scope>NUCLEOTIDE SEQUENCE</scope>
    <source>
        <strain evidence="4">CBS 122368</strain>
    </source>
</reference>
<name>A0A6A6I694_9PLEO</name>
<dbReference type="PROSITE" id="PS50088">
    <property type="entry name" value="ANK_REPEAT"/>
    <property type="match status" value="1"/>
</dbReference>
<gene>
    <name evidence="4" type="ORF">BU26DRAFT_490165</name>
</gene>
<dbReference type="PANTHER" id="PTHR24198">
    <property type="entry name" value="ANKYRIN REPEAT AND PROTEIN KINASE DOMAIN-CONTAINING PROTEIN"/>
    <property type="match status" value="1"/>
</dbReference>
<dbReference type="EMBL" id="ML987201">
    <property type="protein sequence ID" value="KAF2245053.1"/>
    <property type="molecule type" value="Genomic_DNA"/>
</dbReference>
<evidence type="ECO:0000256" key="2">
    <source>
        <dbReference type="ARBA" id="ARBA00023043"/>
    </source>
</evidence>
<accession>A0A6A6I694</accession>
<dbReference type="Gene3D" id="1.25.40.20">
    <property type="entry name" value="Ankyrin repeat-containing domain"/>
    <property type="match status" value="2"/>
</dbReference>
<feature type="repeat" description="ANK" evidence="3">
    <location>
        <begin position="226"/>
        <end position="255"/>
    </location>
</feature>
<evidence type="ECO:0000313" key="4">
    <source>
        <dbReference type="EMBL" id="KAF2245053.1"/>
    </source>
</evidence>
<dbReference type="Pfam" id="PF12796">
    <property type="entry name" value="Ank_2"/>
    <property type="match status" value="1"/>
</dbReference>
<dbReference type="GeneID" id="54579379"/>
<dbReference type="RefSeq" id="XP_033680057.1">
    <property type="nucleotide sequence ID" value="XM_033826049.1"/>
</dbReference>
<dbReference type="SUPFAM" id="SSF48403">
    <property type="entry name" value="Ankyrin repeat"/>
    <property type="match status" value="1"/>
</dbReference>
<dbReference type="InterPro" id="IPR002110">
    <property type="entry name" value="Ankyrin_rpt"/>
</dbReference>
<evidence type="ECO:0000256" key="1">
    <source>
        <dbReference type="ARBA" id="ARBA00022737"/>
    </source>
</evidence>
<evidence type="ECO:0000313" key="5">
    <source>
        <dbReference type="Proteomes" id="UP000800094"/>
    </source>
</evidence>
<protein>
    <submittedName>
        <fullName evidence="4">Ankyrin</fullName>
    </submittedName>
</protein>
<dbReference type="SMART" id="SM00248">
    <property type="entry name" value="ANK"/>
    <property type="match status" value="5"/>
</dbReference>
<dbReference type="OrthoDB" id="1722345at2759"/>
<keyword evidence="1" id="KW-0677">Repeat</keyword>
<organism evidence="4 5">
    <name type="scientific">Trematosphaeria pertusa</name>
    <dbReference type="NCBI Taxonomy" id="390896"/>
    <lineage>
        <taxon>Eukaryota</taxon>
        <taxon>Fungi</taxon>
        <taxon>Dikarya</taxon>
        <taxon>Ascomycota</taxon>
        <taxon>Pezizomycotina</taxon>
        <taxon>Dothideomycetes</taxon>
        <taxon>Pleosporomycetidae</taxon>
        <taxon>Pleosporales</taxon>
        <taxon>Massarineae</taxon>
        <taxon>Trematosphaeriaceae</taxon>
        <taxon>Trematosphaeria</taxon>
    </lineage>
</organism>
<dbReference type="InterPro" id="IPR036770">
    <property type="entry name" value="Ankyrin_rpt-contain_sf"/>
</dbReference>